<keyword evidence="1" id="KW-0436">Ligase</keyword>
<gene>
    <name evidence="1" type="ORF">SAMN05414137_1037</name>
</gene>
<reference evidence="2" key="1">
    <citation type="submission" date="2016-10" db="EMBL/GenBank/DDBJ databases">
        <authorList>
            <person name="Varghese N."/>
        </authorList>
    </citation>
    <scope>NUCLEOTIDE SEQUENCE [LARGE SCALE GENOMIC DNA]</scope>
    <source>
        <strain evidence="2">DSM 45096 / BCRC 16803 / CGMCC 4.1857 / CIP 109030 / JCM 12277 / KCTC 19219 / NBRC 100920 / 33214</strain>
    </source>
</reference>
<dbReference type="STRING" id="235985.SAMN05414137_1037"/>
<dbReference type="Proteomes" id="UP000183015">
    <property type="component" value="Unassembled WGS sequence"/>
</dbReference>
<organism evidence="1 2">
    <name type="scientific">Streptacidiphilus jiangxiensis</name>
    <dbReference type="NCBI Taxonomy" id="235985"/>
    <lineage>
        <taxon>Bacteria</taxon>
        <taxon>Bacillati</taxon>
        <taxon>Actinomycetota</taxon>
        <taxon>Actinomycetes</taxon>
        <taxon>Kitasatosporales</taxon>
        <taxon>Streptomycetaceae</taxon>
        <taxon>Streptacidiphilus</taxon>
    </lineage>
</organism>
<proteinExistence type="predicted"/>
<dbReference type="GO" id="GO:0016874">
    <property type="term" value="F:ligase activity"/>
    <property type="evidence" value="ECO:0007669"/>
    <property type="project" value="UniProtKB-KW"/>
</dbReference>
<dbReference type="SUPFAM" id="SSF56091">
    <property type="entry name" value="DNA ligase/mRNA capping enzyme, catalytic domain"/>
    <property type="match status" value="1"/>
</dbReference>
<dbReference type="eggNOG" id="COG0272">
    <property type="taxonomic scope" value="Bacteria"/>
</dbReference>
<dbReference type="AlphaFoldDB" id="A0A1H7IV59"/>
<evidence type="ECO:0000313" key="1">
    <source>
        <dbReference type="EMBL" id="SEK65822.1"/>
    </source>
</evidence>
<sequence>MGRFAFLRAVLAGPYRAGATASPRSATVVLSVQVTKMGSMTKPSAIAPTADLADAAAYLDAVAKARTAAEAYYGSGESSLDDDTYDRLLRSITAWEDAHPGLIASDSPSQQVAAGVTTGDVAHTVPMLSLGNLAGYLT</sequence>
<accession>A0A1H7IV59</accession>
<keyword evidence="2" id="KW-1185">Reference proteome</keyword>
<dbReference type="Gene3D" id="1.10.287.610">
    <property type="entry name" value="Helix hairpin bin"/>
    <property type="match status" value="1"/>
</dbReference>
<evidence type="ECO:0000313" key="2">
    <source>
        <dbReference type="Proteomes" id="UP000183015"/>
    </source>
</evidence>
<name>A0A1H7IV59_STRJI</name>
<dbReference type="EMBL" id="FOAZ01000003">
    <property type="protein sequence ID" value="SEK65822.1"/>
    <property type="molecule type" value="Genomic_DNA"/>
</dbReference>
<protein>
    <submittedName>
        <fullName evidence="1">NAD-dependent DNA ligase adenylation domain-containing protein</fullName>
    </submittedName>
</protein>